<protein>
    <submittedName>
        <fullName evidence="3">Uncharacterized protein</fullName>
    </submittedName>
</protein>
<evidence type="ECO:0000313" key="3">
    <source>
        <dbReference type="EMBL" id="KAF4626472.1"/>
    </source>
</evidence>
<dbReference type="EMBL" id="JAAMPI010001145">
    <property type="protein sequence ID" value="KAF4626472.1"/>
    <property type="molecule type" value="Genomic_DNA"/>
</dbReference>
<keyword evidence="2" id="KW-0472">Membrane</keyword>
<feature type="region of interest" description="Disordered" evidence="1">
    <location>
        <begin position="49"/>
        <end position="83"/>
    </location>
</feature>
<dbReference type="AlphaFoldDB" id="A0A8H4VY28"/>
<evidence type="ECO:0000256" key="2">
    <source>
        <dbReference type="SAM" id="Phobius"/>
    </source>
</evidence>
<keyword evidence="2" id="KW-1133">Transmembrane helix</keyword>
<proteinExistence type="predicted"/>
<organism evidence="3 4">
    <name type="scientific">Cudoniella acicularis</name>
    <dbReference type="NCBI Taxonomy" id="354080"/>
    <lineage>
        <taxon>Eukaryota</taxon>
        <taxon>Fungi</taxon>
        <taxon>Dikarya</taxon>
        <taxon>Ascomycota</taxon>
        <taxon>Pezizomycotina</taxon>
        <taxon>Leotiomycetes</taxon>
        <taxon>Helotiales</taxon>
        <taxon>Tricladiaceae</taxon>
        <taxon>Cudoniella</taxon>
    </lineage>
</organism>
<keyword evidence="4" id="KW-1185">Reference proteome</keyword>
<feature type="transmembrane region" description="Helical" evidence="2">
    <location>
        <begin position="106"/>
        <end position="129"/>
    </location>
</feature>
<keyword evidence="2" id="KW-0812">Transmembrane</keyword>
<gene>
    <name evidence="3" type="ORF">G7Y89_g11687</name>
</gene>
<dbReference type="Proteomes" id="UP000566819">
    <property type="component" value="Unassembled WGS sequence"/>
</dbReference>
<accession>A0A8H4VY28</accession>
<evidence type="ECO:0000313" key="4">
    <source>
        <dbReference type="Proteomes" id="UP000566819"/>
    </source>
</evidence>
<name>A0A8H4VY28_9HELO</name>
<reference evidence="3 4" key="1">
    <citation type="submission" date="2020-03" db="EMBL/GenBank/DDBJ databases">
        <title>Draft Genome Sequence of Cudoniella acicularis.</title>
        <authorList>
            <person name="Buettner E."/>
            <person name="Kellner H."/>
        </authorList>
    </citation>
    <scope>NUCLEOTIDE SEQUENCE [LARGE SCALE GENOMIC DNA]</scope>
    <source>
        <strain evidence="3 4">DSM 108380</strain>
    </source>
</reference>
<sequence>MPRQTLTLLPAKMEVNAGSKFLYFCLGGILGAWRSSSFGAYRSVAVEGGSGKPPPRPIPSPQNSSSPTPVAHPSLVPAPSFHSTKGDPGYSAWLTSQDINPTGEKVGMVMAGAFAGVFDFTIVLGFVLIKGPRIAKYIRRKFRRHRRRRRYPGYSPVRLPALLPERYEHQIEEQIRQEQEERIRPEGERIRLEEQRRQADPYRHLLPVGRARFRTRLERDRVIESMGIDHPEAPGVSKSHFQRPPSIINELDLERNHDIFPLSELHPPRPAWWKPGKSQVQTNS</sequence>
<evidence type="ECO:0000256" key="1">
    <source>
        <dbReference type="SAM" id="MobiDB-lite"/>
    </source>
</evidence>
<feature type="transmembrane region" description="Helical" evidence="2">
    <location>
        <begin position="21"/>
        <end position="41"/>
    </location>
</feature>
<comment type="caution">
    <text evidence="3">The sequence shown here is derived from an EMBL/GenBank/DDBJ whole genome shotgun (WGS) entry which is preliminary data.</text>
</comment>